<feature type="region of interest" description="Disordered" evidence="1">
    <location>
        <begin position="1"/>
        <end position="35"/>
    </location>
</feature>
<reference evidence="3" key="1">
    <citation type="submission" date="2016-10" db="EMBL/GenBank/DDBJ databases">
        <authorList>
            <person name="Varghese N."/>
            <person name="Submissions S."/>
        </authorList>
    </citation>
    <scope>NUCLEOTIDE SEQUENCE [LARGE SCALE GENOMIC DNA]</scope>
    <source>
        <strain evidence="3">IBRC-M 10760</strain>
    </source>
</reference>
<protein>
    <recommendedName>
        <fullName evidence="4">Histidine kinase-, DNA gyrase B-, and HSP90-like ATPase</fullName>
    </recommendedName>
</protein>
<proteinExistence type="predicted"/>
<dbReference type="EMBL" id="FNBK01000002">
    <property type="protein sequence ID" value="SDE86791.1"/>
    <property type="molecule type" value="Genomic_DNA"/>
</dbReference>
<sequence length="758" mass="85807">MLSKDENHPERSGGASEDTTEVDVPLRVDKELDDEDREVLEKELAKRLHGQLPEFVEDLNRQFEFGVSVEDIAVDLLGVGEASVDPEDFEVEDLVKSEDFDSGAIEPGEEIQLDWAVNETTSLTRMVDALGSLIKKTQGGIYDVLENAISSQLSVESFETSRGKIDEEATVELRLVRDEDGDRVFIEIADRGPGIGPATLFLKLFGPGISAGDGLYNEFGVGLKASIAFFEWVLRDEGIEPAQSSFQILTTTGQDDPVYLVDGPLSESKHPRVVSNDRWYDWDGQMDLGESGTRVRLECPYNRFRKDVWKEGYQNSNELLWTYAQALREQISVVYAMLLKMANGNDAIPNDTDLDADPVEIIDRMPLTIYYSYRDKCYEQSSNSSEATDMGTQAEQATQVWDAIIPLLPKLRGNEYRDDSDSPQKRNKWTFPITANNSEFTHDSVDYLLTDLQISRWDESHTIQYYRADRYPNGTPLRQNETGQNPGFRTVADNSIMDADIRYYVNGRQVRQQTIPDFSGNKVHNRDNHIKGYVNTLSLDPDADLPLTTNKDDIDVHSSFIERLSEMISSRTPWDLLREDELWGADVGGESELHQELKNRFEDVLRQNGYNTDIELRIAVGDIDVIGEHGESGDIVFGDPSLSLDLNKLSRVTDYAAEIAEQRPQCTIQQIVIIAFEDDVSGRVKRQLNGWNRILPFCIKLVDPVELLREPRLIAEIAERDELLPPGGYDTWDEYSRHQEPVDSIQNIPVINHTCNSK</sequence>
<name>A0A1G7GFB5_9EURY</name>
<accession>A0A1G7GFB5</accession>
<dbReference type="AlphaFoldDB" id="A0A1G7GFB5"/>
<evidence type="ECO:0000256" key="1">
    <source>
        <dbReference type="SAM" id="MobiDB-lite"/>
    </source>
</evidence>
<evidence type="ECO:0000313" key="3">
    <source>
        <dbReference type="Proteomes" id="UP000199076"/>
    </source>
</evidence>
<evidence type="ECO:0008006" key="4">
    <source>
        <dbReference type="Google" id="ProtNLM"/>
    </source>
</evidence>
<dbReference type="SUPFAM" id="SSF55874">
    <property type="entry name" value="ATPase domain of HSP90 chaperone/DNA topoisomerase II/histidine kinase"/>
    <property type="match status" value="1"/>
</dbReference>
<keyword evidence="3" id="KW-1185">Reference proteome</keyword>
<dbReference type="RefSeq" id="WP_139171039.1">
    <property type="nucleotide sequence ID" value="NZ_FNBK01000002.1"/>
</dbReference>
<feature type="compositionally biased region" description="Basic and acidic residues" evidence="1">
    <location>
        <begin position="1"/>
        <end position="11"/>
    </location>
</feature>
<dbReference type="Proteomes" id="UP000199076">
    <property type="component" value="Unassembled WGS sequence"/>
</dbReference>
<evidence type="ECO:0000313" key="2">
    <source>
        <dbReference type="EMBL" id="SDE86791.1"/>
    </source>
</evidence>
<gene>
    <name evidence="2" type="ORF">SAMN05216218_10216</name>
</gene>
<organism evidence="2 3">
    <name type="scientific">Halorientalis regularis</name>
    <dbReference type="NCBI Taxonomy" id="660518"/>
    <lineage>
        <taxon>Archaea</taxon>
        <taxon>Methanobacteriati</taxon>
        <taxon>Methanobacteriota</taxon>
        <taxon>Stenosarchaea group</taxon>
        <taxon>Halobacteria</taxon>
        <taxon>Halobacteriales</taxon>
        <taxon>Haloarculaceae</taxon>
        <taxon>Halorientalis</taxon>
    </lineage>
</organism>
<dbReference type="InterPro" id="IPR036890">
    <property type="entry name" value="HATPase_C_sf"/>
</dbReference>